<keyword evidence="2" id="KW-1185">Reference proteome</keyword>
<dbReference type="OrthoDB" id="2989020at2759"/>
<accession>A0A0C2S1E7</accession>
<gene>
    <name evidence="1" type="ORF">M378DRAFT_47378</name>
</gene>
<dbReference type="EMBL" id="KN818420">
    <property type="protein sequence ID" value="KIL56470.1"/>
    <property type="molecule type" value="Genomic_DNA"/>
</dbReference>
<sequence>LPNIVGRYFPRRDDPLIYPFYCACMLMLLKPWRDLHTDLKPPSQSWIDCFHLFLEAAPERVKYILSGIQYFHECDSAA</sequence>
<dbReference type="HOGENOM" id="CLU_180476_1_1_1"/>
<feature type="non-terminal residue" evidence="1">
    <location>
        <position position="1"/>
    </location>
</feature>
<evidence type="ECO:0000313" key="2">
    <source>
        <dbReference type="Proteomes" id="UP000054549"/>
    </source>
</evidence>
<feature type="non-terminal residue" evidence="1">
    <location>
        <position position="78"/>
    </location>
</feature>
<proteinExistence type="predicted"/>
<dbReference type="Proteomes" id="UP000054549">
    <property type="component" value="Unassembled WGS sequence"/>
</dbReference>
<reference evidence="1 2" key="1">
    <citation type="submission" date="2014-04" db="EMBL/GenBank/DDBJ databases">
        <title>Evolutionary Origins and Diversification of the Mycorrhizal Mutualists.</title>
        <authorList>
            <consortium name="DOE Joint Genome Institute"/>
            <consortium name="Mycorrhizal Genomics Consortium"/>
            <person name="Kohler A."/>
            <person name="Kuo A."/>
            <person name="Nagy L.G."/>
            <person name="Floudas D."/>
            <person name="Copeland A."/>
            <person name="Barry K.W."/>
            <person name="Cichocki N."/>
            <person name="Veneault-Fourrey C."/>
            <person name="LaButti K."/>
            <person name="Lindquist E.A."/>
            <person name="Lipzen A."/>
            <person name="Lundell T."/>
            <person name="Morin E."/>
            <person name="Murat C."/>
            <person name="Riley R."/>
            <person name="Ohm R."/>
            <person name="Sun H."/>
            <person name="Tunlid A."/>
            <person name="Henrissat B."/>
            <person name="Grigoriev I.V."/>
            <person name="Hibbett D.S."/>
            <person name="Martin F."/>
        </authorList>
    </citation>
    <scope>NUCLEOTIDE SEQUENCE [LARGE SCALE GENOMIC DNA]</scope>
    <source>
        <strain evidence="1 2">Koide BX008</strain>
    </source>
</reference>
<dbReference type="AlphaFoldDB" id="A0A0C2S1E7"/>
<organism evidence="1 2">
    <name type="scientific">Amanita muscaria (strain Koide BX008)</name>
    <dbReference type="NCBI Taxonomy" id="946122"/>
    <lineage>
        <taxon>Eukaryota</taxon>
        <taxon>Fungi</taxon>
        <taxon>Dikarya</taxon>
        <taxon>Basidiomycota</taxon>
        <taxon>Agaricomycotina</taxon>
        <taxon>Agaricomycetes</taxon>
        <taxon>Agaricomycetidae</taxon>
        <taxon>Agaricales</taxon>
        <taxon>Pluteineae</taxon>
        <taxon>Amanitaceae</taxon>
        <taxon>Amanita</taxon>
    </lineage>
</organism>
<protein>
    <submittedName>
        <fullName evidence="1">Uncharacterized protein</fullName>
    </submittedName>
</protein>
<evidence type="ECO:0000313" key="1">
    <source>
        <dbReference type="EMBL" id="KIL56470.1"/>
    </source>
</evidence>
<dbReference type="InParanoid" id="A0A0C2S1E7"/>
<name>A0A0C2S1E7_AMAMK</name>